<dbReference type="InterPro" id="IPR003661">
    <property type="entry name" value="HisK_dim/P_dom"/>
</dbReference>
<evidence type="ECO:0000256" key="3">
    <source>
        <dbReference type="ARBA" id="ARBA00012438"/>
    </source>
</evidence>
<evidence type="ECO:0000256" key="12">
    <source>
        <dbReference type="SAM" id="Phobius"/>
    </source>
</evidence>
<dbReference type="SMART" id="SM00387">
    <property type="entry name" value="HATPase_c"/>
    <property type="match status" value="1"/>
</dbReference>
<dbReference type="PROSITE" id="PS50885">
    <property type="entry name" value="HAMP"/>
    <property type="match status" value="1"/>
</dbReference>
<proteinExistence type="predicted"/>
<dbReference type="InterPro" id="IPR003660">
    <property type="entry name" value="HAMP_dom"/>
</dbReference>
<dbReference type="EC" id="2.7.13.3" evidence="3"/>
<feature type="transmembrane region" description="Helical" evidence="12">
    <location>
        <begin position="12"/>
        <end position="31"/>
    </location>
</feature>
<dbReference type="PROSITE" id="PS50109">
    <property type="entry name" value="HIS_KIN"/>
    <property type="match status" value="1"/>
</dbReference>
<dbReference type="EMBL" id="JBFMIA010000001">
    <property type="protein sequence ID" value="MEW9500318.1"/>
    <property type="molecule type" value="Genomic_DNA"/>
</dbReference>
<dbReference type="CDD" id="cd00075">
    <property type="entry name" value="HATPase"/>
    <property type="match status" value="1"/>
</dbReference>
<keyword evidence="9" id="KW-0067">ATP-binding</keyword>
<keyword evidence="4" id="KW-1003">Cell membrane</keyword>
<evidence type="ECO:0000256" key="5">
    <source>
        <dbReference type="ARBA" id="ARBA00022553"/>
    </source>
</evidence>
<evidence type="ECO:0000313" key="15">
    <source>
        <dbReference type="EMBL" id="MEW9500318.1"/>
    </source>
</evidence>
<keyword evidence="5" id="KW-0597">Phosphoprotein</keyword>
<dbReference type="PANTHER" id="PTHR42878">
    <property type="entry name" value="TWO-COMPONENT HISTIDINE KINASE"/>
    <property type="match status" value="1"/>
</dbReference>
<evidence type="ECO:0000256" key="8">
    <source>
        <dbReference type="ARBA" id="ARBA00022777"/>
    </source>
</evidence>
<dbReference type="SUPFAM" id="SSF55874">
    <property type="entry name" value="ATPase domain of HSP90 chaperone/DNA topoisomerase II/histidine kinase"/>
    <property type="match status" value="1"/>
</dbReference>
<dbReference type="Gene3D" id="1.10.287.130">
    <property type="match status" value="1"/>
</dbReference>
<dbReference type="SMART" id="SM00304">
    <property type="entry name" value="HAMP"/>
    <property type="match status" value="1"/>
</dbReference>
<evidence type="ECO:0000256" key="7">
    <source>
        <dbReference type="ARBA" id="ARBA00022741"/>
    </source>
</evidence>
<keyword evidence="8 15" id="KW-0418">Kinase</keyword>
<gene>
    <name evidence="15" type="ORF">AB1471_00720</name>
</gene>
<evidence type="ECO:0000259" key="14">
    <source>
        <dbReference type="PROSITE" id="PS50885"/>
    </source>
</evidence>
<dbReference type="Proteomes" id="UP001556040">
    <property type="component" value="Unassembled WGS sequence"/>
</dbReference>
<dbReference type="SUPFAM" id="SSF158472">
    <property type="entry name" value="HAMP domain-like"/>
    <property type="match status" value="1"/>
</dbReference>
<dbReference type="CDD" id="cd06225">
    <property type="entry name" value="HAMP"/>
    <property type="match status" value="1"/>
</dbReference>
<dbReference type="InterPro" id="IPR050351">
    <property type="entry name" value="BphY/WalK/GraS-like"/>
</dbReference>
<evidence type="ECO:0000313" key="16">
    <source>
        <dbReference type="Proteomes" id="UP001556040"/>
    </source>
</evidence>
<dbReference type="Gene3D" id="6.10.340.10">
    <property type="match status" value="1"/>
</dbReference>
<evidence type="ECO:0000256" key="4">
    <source>
        <dbReference type="ARBA" id="ARBA00022475"/>
    </source>
</evidence>
<accession>A0ABV3Q0I8</accession>
<evidence type="ECO:0000256" key="1">
    <source>
        <dbReference type="ARBA" id="ARBA00000085"/>
    </source>
</evidence>
<evidence type="ECO:0000256" key="10">
    <source>
        <dbReference type="ARBA" id="ARBA00023012"/>
    </source>
</evidence>
<comment type="subcellular location">
    <subcellularLocation>
        <location evidence="2">Cell membrane</location>
        <topology evidence="2">Multi-pass membrane protein</topology>
    </subcellularLocation>
</comment>
<evidence type="ECO:0000256" key="6">
    <source>
        <dbReference type="ARBA" id="ARBA00022679"/>
    </source>
</evidence>
<name>A0ABV3Q0I8_9BACL</name>
<dbReference type="InterPro" id="IPR005467">
    <property type="entry name" value="His_kinase_dom"/>
</dbReference>
<dbReference type="Pfam" id="PF00672">
    <property type="entry name" value="HAMP"/>
    <property type="match status" value="1"/>
</dbReference>
<evidence type="ECO:0000259" key="13">
    <source>
        <dbReference type="PROSITE" id="PS50109"/>
    </source>
</evidence>
<dbReference type="SUPFAM" id="SSF47384">
    <property type="entry name" value="Homodimeric domain of signal transducing histidine kinase"/>
    <property type="match status" value="1"/>
</dbReference>
<protein>
    <recommendedName>
        <fullName evidence="3">histidine kinase</fullName>
        <ecNumber evidence="3">2.7.13.3</ecNumber>
    </recommendedName>
</protein>
<feature type="domain" description="HAMP" evidence="14">
    <location>
        <begin position="184"/>
        <end position="235"/>
    </location>
</feature>
<evidence type="ECO:0000256" key="2">
    <source>
        <dbReference type="ARBA" id="ARBA00004651"/>
    </source>
</evidence>
<keyword evidence="12" id="KW-1133">Transmembrane helix</keyword>
<dbReference type="Pfam" id="PF00512">
    <property type="entry name" value="HisKA"/>
    <property type="match status" value="1"/>
</dbReference>
<dbReference type="SMART" id="SM00388">
    <property type="entry name" value="HisKA"/>
    <property type="match status" value="1"/>
</dbReference>
<dbReference type="RefSeq" id="WP_367777597.1">
    <property type="nucleotide sequence ID" value="NZ_JBFMIA010000001.1"/>
</dbReference>
<evidence type="ECO:0000256" key="11">
    <source>
        <dbReference type="ARBA" id="ARBA00023136"/>
    </source>
</evidence>
<dbReference type="CDD" id="cd00082">
    <property type="entry name" value="HisKA"/>
    <property type="match status" value="1"/>
</dbReference>
<keyword evidence="16" id="KW-1185">Reference proteome</keyword>
<keyword evidence="10" id="KW-0902">Two-component regulatory system</keyword>
<organism evidence="15 16">
    <name type="scientific">Jeotgalibacillus marinus</name>
    <dbReference type="NCBI Taxonomy" id="86667"/>
    <lineage>
        <taxon>Bacteria</taxon>
        <taxon>Bacillati</taxon>
        <taxon>Bacillota</taxon>
        <taxon>Bacilli</taxon>
        <taxon>Bacillales</taxon>
        <taxon>Caryophanaceae</taxon>
        <taxon>Jeotgalibacillus</taxon>
    </lineage>
</organism>
<dbReference type="Gene3D" id="3.30.565.10">
    <property type="entry name" value="Histidine kinase-like ATPase, C-terminal domain"/>
    <property type="match status" value="1"/>
</dbReference>
<dbReference type="InterPro" id="IPR003594">
    <property type="entry name" value="HATPase_dom"/>
</dbReference>
<dbReference type="Pfam" id="PF02518">
    <property type="entry name" value="HATPase_c"/>
    <property type="match status" value="1"/>
</dbReference>
<sequence>MNKLGRKLSISISLAVIVIFSISILLTQSFLPKYYLYKTKEKVEQVSNEIIEMDKTTFIDSIETIENKYGITIVYEPVSSNVDELNKTIRNQLDQKRITLNKFWITQETLEKLAEGKKVNKLYNQGKLKSSFLASFMQKDDMVVVVGISIEHFSDTAIIVNEFNLYMLGFSVVVIVMLVWLLSKKITTPLKELKDISKDISNLKFATAHIKTNDEIEELATSINVMSMKLNKAHQDLTRKNENLKIVMSDLTHEVKTPLSLIKAYSIGIKDGLDDGTYIDTIVKQTDNITNLIEDLLNFSKIERDEIEKTTFDLIDLFHTGLVKHRIEIETKKLDVTIVNDHLQELFVLADKDKIEMVFNNLISNAIKYTADDKIEVTFEDSKKGILFRIKNGSNIQKTEKLEQIWEPFYVIEASRNKKVSGTGLGLAIVKSILNRHDFNHGVLMSDDQIEFYIYFEKNPIT</sequence>
<dbReference type="PANTHER" id="PTHR42878:SF3">
    <property type="entry name" value="HISTIDINE PROTEIN KINASE SAES"/>
    <property type="match status" value="1"/>
</dbReference>
<feature type="transmembrane region" description="Helical" evidence="12">
    <location>
        <begin position="163"/>
        <end position="182"/>
    </location>
</feature>
<evidence type="ECO:0000256" key="9">
    <source>
        <dbReference type="ARBA" id="ARBA00022840"/>
    </source>
</evidence>
<feature type="domain" description="Histidine kinase" evidence="13">
    <location>
        <begin position="250"/>
        <end position="444"/>
    </location>
</feature>
<reference evidence="15 16" key="1">
    <citation type="journal article" date="1979" name="Int. J. Syst. Evol. Microbiol.">
        <title>Bacillus globisporus subsp. marinus subsp. nov.</title>
        <authorList>
            <person name="Liu H."/>
        </authorList>
    </citation>
    <scope>NUCLEOTIDE SEQUENCE [LARGE SCALE GENOMIC DNA]</scope>
    <source>
        <strain evidence="15 16">DSM 1297</strain>
    </source>
</reference>
<keyword evidence="6" id="KW-0808">Transferase</keyword>
<keyword evidence="7" id="KW-0547">Nucleotide-binding</keyword>
<dbReference type="InterPro" id="IPR036890">
    <property type="entry name" value="HATPase_C_sf"/>
</dbReference>
<dbReference type="InterPro" id="IPR036097">
    <property type="entry name" value="HisK_dim/P_sf"/>
</dbReference>
<comment type="catalytic activity">
    <reaction evidence="1">
        <text>ATP + protein L-histidine = ADP + protein N-phospho-L-histidine.</text>
        <dbReference type="EC" id="2.7.13.3"/>
    </reaction>
</comment>
<dbReference type="GO" id="GO:0016301">
    <property type="term" value="F:kinase activity"/>
    <property type="evidence" value="ECO:0007669"/>
    <property type="project" value="UniProtKB-KW"/>
</dbReference>
<keyword evidence="12" id="KW-0812">Transmembrane</keyword>
<comment type="caution">
    <text evidence="15">The sequence shown here is derived from an EMBL/GenBank/DDBJ whole genome shotgun (WGS) entry which is preliminary data.</text>
</comment>
<keyword evidence="11 12" id="KW-0472">Membrane</keyword>